<gene>
    <name evidence="3" type="ORF">BO71DRAFT_42032</name>
</gene>
<sequence>MRCANHETAIPKDIQILSLGILYLAACIICLLVLVQRIRRRQYRHYSYAPLERRMMDSPSSPSEKRIVGEIGSGGAGGGEEPTDDAAVGQGYGRGVASHSVGPFPSACDILQPLSHLSPLPSSGYLAAVLARERISWAKQSYPREDQLVPSSLGEADSAASPGQDHRQPAPTTMMDNSVGDSSPEGRSRGDIGRNAPQVIGCTSPAGWHPGSPEQGVPSIANLIGAQPSQKCGYAVQSLHDVDEEGVRTWRRLMIEYS</sequence>
<keyword evidence="2" id="KW-1133">Transmembrane helix</keyword>
<dbReference type="OrthoDB" id="4526693at2759"/>
<dbReference type="VEuPathDB" id="FungiDB:BO71DRAFT_42032"/>
<feature type="transmembrane region" description="Helical" evidence="2">
    <location>
        <begin position="14"/>
        <end position="35"/>
    </location>
</feature>
<evidence type="ECO:0000313" key="4">
    <source>
        <dbReference type="Proteomes" id="UP000247810"/>
    </source>
</evidence>
<reference evidence="3 4" key="1">
    <citation type="submission" date="2018-02" db="EMBL/GenBank/DDBJ databases">
        <title>The genomes of Aspergillus section Nigri reveals drivers in fungal speciation.</title>
        <authorList>
            <consortium name="DOE Joint Genome Institute"/>
            <person name="Vesth T.C."/>
            <person name="Nybo J."/>
            <person name="Theobald S."/>
            <person name="Brandl J."/>
            <person name="Frisvad J.C."/>
            <person name="Nielsen K.F."/>
            <person name="Lyhne E.K."/>
            <person name="Kogle M.E."/>
            <person name="Kuo A."/>
            <person name="Riley R."/>
            <person name="Clum A."/>
            <person name="Nolan M."/>
            <person name="Lipzen A."/>
            <person name="Salamov A."/>
            <person name="Henrissat B."/>
            <person name="Wiebenga A."/>
            <person name="De vries R.P."/>
            <person name="Grigoriev I.V."/>
            <person name="Mortensen U.H."/>
            <person name="Andersen M.R."/>
            <person name="Baker S.E."/>
        </authorList>
    </citation>
    <scope>NUCLEOTIDE SEQUENCE [LARGE SCALE GENOMIC DNA]</scope>
    <source>
        <strain evidence="3 4">CBS 707.79</strain>
    </source>
</reference>
<keyword evidence="4" id="KW-1185">Reference proteome</keyword>
<name>A0A319DM03_9EURO</name>
<evidence type="ECO:0000256" key="2">
    <source>
        <dbReference type="SAM" id="Phobius"/>
    </source>
</evidence>
<feature type="compositionally biased region" description="Polar residues" evidence="1">
    <location>
        <begin position="170"/>
        <end position="181"/>
    </location>
</feature>
<protein>
    <submittedName>
        <fullName evidence="3">Uncharacterized protein</fullName>
    </submittedName>
</protein>
<evidence type="ECO:0000256" key="1">
    <source>
        <dbReference type="SAM" id="MobiDB-lite"/>
    </source>
</evidence>
<dbReference type="AlphaFoldDB" id="A0A319DM03"/>
<organism evidence="3 4">
    <name type="scientific">Aspergillus ellipticus CBS 707.79</name>
    <dbReference type="NCBI Taxonomy" id="1448320"/>
    <lineage>
        <taxon>Eukaryota</taxon>
        <taxon>Fungi</taxon>
        <taxon>Dikarya</taxon>
        <taxon>Ascomycota</taxon>
        <taxon>Pezizomycotina</taxon>
        <taxon>Eurotiomycetes</taxon>
        <taxon>Eurotiomycetidae</taxon>
        <taxon>Eurotiales</taxon>
        <taxon>Aspergillaceae</taxon>
        <taxon>Aspergillus</taxon>
        <taxon>Aspergillus subgen. Circumdati</taxon>
    </lineage>
</organism>
<keyword evidence="2" id="KW-0812">Transmembrane</keyword>
<dbReference type="EMBL" id="KZ825810">
    <property type="protein sequence ID" value="PYH98590.1"/>
    <property type="molecule type" value="Genomic_DNA"/>
</dbReference>
<accession>A0A319DM03</accession>
<feature type="region of interest" description="Disordered" evidence="1">
    <location>
        <begin position="55"/>
        <end position="94"/>
    </location>
</feature>
<feature type="region of interest" description="Disordered" evidence="1">
    <location>
        <begin position="146"/>
        <end position="217"/>
    </location>
</feature>
<evidence type="ECO:0000313" key="3">
    <source>
        <dbReference type="EMBL" id="PYH98590.1"/>
    </source>
</evidence>
<dbReference type="Proteomes" id="UP000247810">
    <property type="component" value="Unassembled WGS sequence"/>
</dbReference>
<proteinExistence type="predicted"/>
<keyword evidence="2" id="KW-0472">Membrane</keyword>
<feature type="compositionally biased region" description="Gly residues" evidence="1">
    <location>
        <begin position="71"/>
        <end position="80"/>
    </location>
</feature>